<reference evidence="1" key="1">
    <citation type="submission" date="2019-03" db="EMBL/GenBank/DDBJ databases">
        <authorList>
            <person name="Mank J."/>
            <person name="Almeida P."/>
        </authorList>
    </citation>
    <scope>NUCLEOTIDE SEQUENCE</scope>
    <source>
        <strain evidence="1">78183</strain>
    </source>
</reference>
<dbReference type="AlphaFoldDB" id="A0A6N2LGM4"/>
<name>A0A6N2LGM4_SALVM</name>
<dbReference type="EMBL" id="CAADRP010001538">
    <property type="protein sequence ID" value="VFU39992.1"/>
    <property type="molecule type" value="Genomic_DNA"/>
</dbReference>
<evidence type="ECO:0000313" key="1">
    <source>
        <dbReference type="EMBL" id="VFU39992.1"/>
    </source>
</evidence>
<sequence length="91" mass="10063">MSDGKQISGEFVGCTWGVGIDKDSGEELAGALGGNVLSRVRFDPTFPTFSGRFQEKRLRVGDRIVLTREVDGVSYEIRTAHEIFKCWAPVI</sequence>
<protein>
    <submittedName>
        <fullName evidence="1">Uncharacterized protein</fullName>
    </submittedName>
</protein>
<accession>A0A6N2LGM4</accession>
<gene>
    <name evidence="1" type="ORF">SVIM_LOCUS226099</name>
</gene>
<organism evidence="1">
    <name type="scientific">Salix viminalis</name>
    <name type="common">Common osier</name>
    <name type="synonym">Basket willow</name>
    <dbReference type="NCBI Taxonomy" id="40686"/>
    <lineage>
        <taxon>Eukaryota</taxon>
        <taxon>Viridiplantae</taxon>
        <taxon>Streptophyta</taxon>
        <taxon>Embryophyta</taxon>
        <taxon>Tracheophyta</taxon>
        <taxon>Spermatophyta</taxon>
        <taxon>Magnoliopsida</taxon>
        <taxon>eudicotyledons</taxon>
        <taxon>Gunneridae</taxon>
        <taxon>Pentapetalae</taxon>
        <taxon>rosids</taxon>
        <taxon>fabids</taxon>
        <taxon>Malpighiales</taxon>
        <taxon>Salicaceae</taxon>
        <taxon>Saliceae</taxon>
        <taxon>Salix</taxon>
    </lineage>
</organism>
<proteinExistence type="predicted"/>